<dbReference type="AlphaFoldDB" id="A0A182N9N5"/>
<keyword evidence="2" id="KW-1185">Reference proteome</keyword>
<evidence type="ECO:0000313" key="1">
    <source>
        <dbReference type="EnsemblMetazoa" id="ADIR004361-PA"/>
    </source>
</evidence>
<dbReference type="EnsemblMetazoa" id="ADIR004361-RA">
    <property type="protein sequence ID" value="ADIR004361-PA"/>
    <property type="gene ID" value="ADIR004361"/>
</dbReference>
<proteinExistence type="predicted"/>
<sequence length="118" mass="13926">MLLQRRDVGSLATRWRVVFVDTNAPRRRDEAFRNGEYGLHQTGTTPLIELPNFDIIEGIISCERLHQIDIGPTENYQYLKSYQAGKERSAKHSFTMLLPLYLKEFCRMNYNYFFINCI</sequence>
<dbReference type="VEuPathDB" id="VectorBase:ADIR004361"/>
<reference evidence="1" key="2">
    <citation type="submission" date="2020-05" db="UniProtKB">
        <authorList>
            <consortium name="EnsemblMetazoa"/>
        </authorList>
    </citation>
    <scope>IDENTIFICATION</scope>
    <source>
        <strain evidence="1">WRAIR2</strain>
    </source>
</reference>
<name>A0A182N9N5_9DIPT</name>
<protein>
    <submittedName>
        <fullName evidence="1">Uncharacterized protein</fullName>
    </submittedName>
</protein>
<evidence type="ECO:0000313" key="2">
    <source>
        <dbReference type="Proteomes" id="UP000075884"/>
    </source>
</evidence>
<organism evidence="1 2">
    <name type="scientific">Anopheles dirus</name>
    <dbReference type="NCBI Taxonomy" id="7168"/>
    <lineage>
        <taxon>Eukaryota</taxon>
        <taxon>Metazoa</taxon>
        <taxon>Ecdysozoa</taxon>
        <taxon>Arthropoda</taxon>
        <taxon>Hexapoda</taxon>
        <taxon>Insecta</taxon>
        <taxon>Pterygota</taxon>
        <taxon>Neoptera</taxon>
        <taxon>Endopterygota</taxon>
        <taxon>Diptera</taxon>
        <taxon>Nematocera</taxon>
        <taxon>Culicoidea</taxon>
        <taxon>Culicidae</taxon>
        <taxon>Anophelinae</taxon>
        <taxon>Anopheles</taxon>
    </lineage>
</organism>
<accession>A0A182N9N5</accession>
<reference evidence="2" key="1">
    <citation type="submission" date="2013-03" db="EMBL/GenBank/DDBJ databases">
        <title>The Genome Sequence of Anopheles dirus WRAIR2.</title>
        <authorList>
            <consortium name="The Broad Institute Genomics Platform"/>
            <person name="Neafsey D.E."/>
            <person name="Walton C."/>
            <person name="Walker B."/>
            <person name="Young S.K."/>
            <person name="Zeng Q."/>
            <person name="Gargeya S."/>
            <person name="Fitzgerald M."/>
            <person name="Haas B."/>
            <person name="Abouelleil A."/>
            <person name="Allen A.W."/>
            <person name="Alvarado L."/>
            <person name="Arachchi H.M."/>
            <person name="Berlin A.M."/>
            <person name="Chapman S.B."/>
            <person name="Gainer-Dewar J."/>
            <person name="Goldberg J."/>
            <person name="Griggs A."/>
            <person name="Gujja S."/>
            <person name="Hansen M."/>
            <person name="Howarth C."/>
            <person name="Imamovic A."/>
            <person name="Ireland A."/>
            <person name="Larimer J."/>
            <person name="McCowan C."/>
            <person name="Murphy C."/>
            <person name="Pearson M."/>
            <person name="Poon T.W."/>
            <person name="Priest M."/>
            <person name="Roberts A."/>
            <person name="Saif S."/>
            <person name="Shea T."/>
            <person name="Sisk P."/>
            <person name="Sykes S."/>
            <person name="Wortman J."/>
            <person name="Nusbaum C."/>
            <person name="Birren B."/>
        </authorList>
    </citation>
    <scope>NUCLEOTIDE SEQUENCE [LARGE SCALE GENOMIC DNA]</scope>
    <source>
        <strain evidence="2">WRAIR2</strain>
    </source>
</reference>
<dbReference type="Proteomes" id="UP000075884">
    <property type="component" value="Unassembled WGS sequence"/>
</dbReference>